<evidence type="ECO:0000256" key="3">
    <source>
        <dbReference type="ARBA" id="ARBA00022806"/>
    </source>
</evidence>
<dbReference type="Gene3D" id="3.40.50.300">
    <property type="entry name" value="P-loop containing nucleotide triphosphate hydrolases"/>
    <property type="match status" value="2"/>
</dbReference>
<dbReference type="RefSeq" id="WP_379957255.1">
    <property type="nucleotide sequence ID" value="NZ_JAUYVI010000005.1"/>
</dbReference>
<keyword evidence="3 7" id="KW-0347">Helicase</keyword>
<evidence type="ECO:0000256" key="5">
    <source>
        <dbReference type="SAM" id="MobiDB-lite"/>
    </source>
</evidence>
<keyword evidence="4" id="KW-0067">ATP-binding</keyword>
<dbReference type="EMBL" id="JAUYVI010000005">
    <property type="protein sequence ID" value="MDQ7249361.1"/>
    <property type="molecule type" value="Genomic_DNA"/>
</dbReference>
<protein>
    <submittedName>
        <fullName evidence="7">Helicase-related protein</fullName>
    </submittedName>
</protein>
<evidence type="ECO:0000313" key="8">
    <source>
        <dbReference type="Proteomes" id="UP001230156"/>
    </source>
</evidence>
<dbReference type="InterPro" id="IPR055206">
    <property type="entry name" value="DEXQc_SUV3"/>
</dbReference>
<dbReference type="InterPro" id="IPR050699">
    <property type="entry name" value="RNA-DNA_Helicase"/>
</dbReference>
<sequence length="814" mass="90297">MNGSAPRVTAVLGPTNTGKTHLAMERMLGHATGMIGFPLRLLARENYERVVKAKGKDAVALVTGEEKILPRAARYFMCTVESMPLDKQVAFVGVDEIQLAADRERGHIFTDRLLHARGSSETMFMGAETAARWVRALVPGTEFIQRPRFSSLSYVGPRKLTRLPPRSATVAFSAADVYAIAELIRRQRGGAAIVMGALSPRTRNAQVELYESGEVDYLVATDAIGMGLNMDVQHVAFASLRKFDGITPRPLTKAEIAQIAGRAGRHMSDGTFGTTAEVGPMDPETVEAVENHRFDPLRHLMWRNSRLDFRSVVTLQRSLQERPPVQGLIRQGSAEDHQALELLGKDPELAQLAVGRERVELLWEVCQVPDFRKLMADAHIRLLGQLYRHLTKTGKLPDQWVADQVARLDRVDGDIDQLTGRIAHIRTWSYVAHRADWVADPAHWQGRTQAIEDRLSEALHQALTQRFVDRRHAVLHRRLRSGDEIEGAVNDDDSVTVEGHTVGRLIGLRFQRADDAKPDEVRALLAAARRILDPVIAARVANLVAETDRDLRLDGRGRIAWHGAEIAMLTQGDTPLKPGLRLQHDDLLEGRQRRAVEDRLRAFVESEIRRRLRPLHLAAKAELSPIPRGIVFQLIEHLGALPAERLRDALKGIGEADRAALTKLGIRFGRETVWIGGLGDKRQRKLLGLLLAVHRGGAAADPDEAALLAAGRRRIGGKVFEFGALERVAALLRRRAKAGAISADAETAAACRIDLAELEPVMRALGYHARHPKQSEEGSPRKFAKPRHRKPPPKVEPRAGSPFAALADMKFKRR</sequence>
<dbReference type="PANTHER" id="PTHR12131:SF1">
    <property type="entry name" value="ATP-DEPENDENT RNA HELICASE SUPV3L1, MITOCHONDRIAL-RELATED"/>
    <property type="match status" value="1"/>
</dbReference>
<gene>
    <name evidence="7" type="ORF">Q8A70_16860</name>
</gene>
<evidence type="ECO:0000313" key="7">
    <source>
        <dbReference type="EMBL" id="MDQ7249361.1"/>
    </source>
</evidence>
<dbReference type="Pfam" id="PF00271">
    <property type="entry name" value="Helicase_C"/>
    <property type="match status" value="1"/>
</dbReference>
<dbReference type="Pfam" id="PF22527">
    <property type="entry name" value="DEXQc_Suv3"/>
    <property type="match status" value="1"/>
</dbReference>
<keyword evidence="8" id="KW-1185">Reference proteome</keyword>
<evidence type="ECO:0000256" key="4">
    <source>
        <dbReference type="ARBA" id="ARBA00022840"/>
    </source>
</evidence>
<keyword evidence="1" id="KW-0547">Nucleotide-binding</keyword>
<dbReference type="InterPro" id="IPR027417">
    <property type="entry name" value="P-loop_NTPase"/>
</dbReference>
<evidence type="ECO:0000256" key="1">
    <source>
        <dbReference type="ARBA" id="ARBA00022741"/>
    </source>
</evidence>
<evidence type="ECO:0000259" key="6">
    <source>
        <dbReference type="PROSITE" id="PS51194"/>
    </source>
</evidence>
<accession>A0ABU0YNR0</accession>
<evidence type="ECO:0000256" key="2">
    <source>
        <dbReference type="ARBA" id="ARBA00022801"/>
    </source>
</evidence>
<proteinExistence type="predicted"/>
<name>A0ABU0YNR0_9PROT</name>
<dbReference type="InterPro" id="IPR001650">
    <property type="entry name" value="Helicase_C-like"/>
</dbReference>
<keyword evidence="2" id="KW-0378">Hydrolase</keyword>
<dbReference type="PANTHER" id="PTHR12131">
    <property type="entry name" value="ATP-DEPENDENT RNA AND DNA HELICASE"/>
    <property type="match status" value="1"/>
</dbReference>
<feature type="compositionally biased region" description="Basic residues" evidence="5">
    <location>
        <begin position="782"/>
        <end position="792"/>
    </location>
</feature>
<feature type="domain" description="Helicase C-terminal" evidence="6">
    <location>
        <begin position="155"/>
        <end position="320"/>
    </location>
</feature>
<feature type="region of interest" description="Disordered" evidence="5">
    <location>
        <begin position="768"/>
        <end position="814"/>
    </location>
</feature>
<dbReference type="SUPFAM" id="SSF52540">
    <property type="entry name" value="P-loop containing nucleoside triphosphate hydrolases"/>
    <property type="match status" value="2"/>
</dbReference>
<reference evidence="8" key="1">
    <citation type="submission" date="2023-08" db="EMBL/GenBank/DDBJ databases">
        <title>Rhodospirillaceae gen. nov., a novel taxon isolated from the Yangtze River Yuezi River estuary sludge.</title>
        <authorList>
            <person name="Ruan L."/>
        </authorList>
    </citation>
    <scope>NUCLEOTIDE SEQUENCE [LARGE SCALE GENOMIC DNA]</scope>
    <source>
        <strain evidence="8">R-7</strain>
    </source>
</reference>
<comment type="caution">
    <text evidence="7">The sequence shown here is derived from an EMBL/GenBank/DDBJ whole genome shotgun (WGS) entry which is preliminary data.</text>
</comment>
<organism evidence="7 8">
    <name type="scientific">Dongia sedimenti</name>
    <dbReference type="NCBI Taxonomy" id="3064282"/>
    <lineage>
        <taxon>Bacteria</taxon>
        <taxon>Pseudomonadati</taxon>
        <taxon>Pseudomonadota</taxon>
        <taxon>Alphaproteobacteria</taxon>
        <taxon>Rhodospirillales</taxon>
        <taxon>Dongiaceae</taxon>
        <taxon>Dongia</taxon>
    </lineage>
</organism>
<dbReference type="PROSITE" id="PS51194">
    <property type="entry name" value="HELICASE_CTER"/>
    <property type="match status" value="1"/>
</dbReference>
<dbReference type="SMART" id="SM00490">
    <property type="entry name" value="HELICc"/>
    <property type="match status" value="1"/>
</dbReference>
<dbReference type="GO" id="GO:0004386">
    <property type="term" value="F:helicase activity"/>
    <property type="evidence" value="ECO:0007669"/>
    <property type="project" value="UniProtKB-KW"/>
</dbReference>
<dbReference type="Proteomes" id="UP001230156">
    <property type="component" value="Unassembled WGS sequence"/>
</dbReference>